<proteinExistence type="predicted"/>
<dbReference type="Proteomes" id="UP000061660">
    <property type="component" value="Chromosome"/>
</dbReference>
<accession>A0A0U2ULP7</accession>
<organism evidence="1 2">
    <name type="scientific">Paenibacillus naphthalenovorans</name>
    <dbReference type="NCBI Taxonomy" id="162209"/>
    <lineage>
        <taxon>Bacteria</taxon>
        <taxon>Bacillati</taxon>
        <taxon>Bacillota</taxon>
        <taxon>Bacilli</taxon>
        <taxon>Bacillales</taxon>
        <taxon>Paenibacillaceae</taxon>
        <taxon>Paenibacillus</taxon>
    </lineage>
</organism>
<protein>
    <submittedName>
        <fullName evidence="1">Uncharacterized protein</fullName>
    </submittedName>
</protein>
<keyword evidence="2" id="KW-1185">Reference proteome</keyword>
<reference evidence="1 2" key="2">
    <citation type="journal article" date="2016" name="Genome Announc.">
        <title>Complete Genome Sequences of Two Interactive Moderate Thermophiles, Paenibacillus napthalenovorans 32O-Y and Paenibacillus sp. 32O-W.</title>
        <authorList>
            <person name="Butler R.R.III."/>
            <person name="Wang J."/>
            <person name="Stark B.C."/>
            <person name="Pombert J.F."/>
        </authorList>
    </citation>
    <scope>NUCLEOTIDE SEQUENCE [LARGE SCALE GENOMIC DNA]</scope>
    <source>
        <strain evidence="1 2">32O-Y</strain>
    </source>
</reference>
<sequence length="38" mass="4490">MIIHEVIQDKASIHVEAATIIRQEIWRFRIKELEKSAS</sequence>
<name>A0A0U2ULP7_9BACL</name>
<reference evidence="2" key="1">
    <citation type="submission" date="2015-12" db="EMBL/GenBank/DDBJ databases">
        <title>Complete genome sequences of two moderately thermophilic Paenibacillus species.</title>
        <authorList>
            <person name="Butler R.III."/>
            <person name="Wang J."/>
            <person name="Stark B.C."/>
            <person name="Pombert J.-F."/>
        </authorList>
    </citation>
    <scope>NUCLEOTIDE SEQUENCE [LARGE SCALE GENOMIC DNA]</scope>
    <source>
        <strain evidence="2">32O-Y</strain>
    </source>
</reference>
<gene>
    <name evidence="1" type="ORF">IJ22_24920</name>
</gene>
<dbReference type="PATRIC" id="fig|162209.4.peg.2652"/>
<dbReference type="KEGG" id="pnp:IJ22_24920"/>
<evidence type="ECO:0000313" key="2">
    <source>
        <dbReference type="Proteomes" id="UP000061660"/>
    </source>
</evidence>
<dbReference type="EMBL" id="CP013652">
    <property type="protein sequence ID" value="ALS22865.1"/>
    <property type="molecule type" value="Genomic_DNA"/>
</dbReference>
<evidence type="ECO:0000313" key="1">
    <source>
        <dbReference type="EMBL" id="ALS22865.1"/>
    </source>
</evidence>
<dbReference type="AlphaFoldDB" id="A0A0U2ULP7"/>